<dbReference type="RefSeq" id="XP_008621632.1">
    <property type="nucleotide sequence ID" value="XM_008623410.1"/>
</dbReference>
<dbReference type="GeneID" id="19957900"/>
<dbReference type="EMBL" id="JH767339">
    <property type="protein sequence ID" value="EQC24936.1"/>
    <property type="molecule type" value="Genomic_DNA"/>
</dbReference>
<dbReference type="Proteomes" id="UP000030762">
    <property type="component" value="Unassembled WGS sequence"/>
</dbReference>
<dbReference type="AlphaFoldDB" id="T0PRW0"/>
<evidence type="ECO:0000313" key="3">
    <source>
        <dbReference type="Proteomes" id="UP000030762"/>
    </source>
</evidence>
<proteinExistence type="predicted"/>
<name>T0PRW0_SAPDV</name>
<reference evidence="2 3" key="1">
    <citation type="submission" date="2012-04" db="EMBL/GenBank/DDBJ databases">
        <title>The Genome Sequence of Saprolegnia declina VS20.</title>
        <authorList>
            <consortium name="The Broad Institute Genome Sequencing Platform"/>
            <person name="Russ C."/>
            <person name="Nusbaum C."/>
            <person name="Tyler B."/>
            <person name="van West P."/>
            <person name="Dieguez-Uribeondo J."/>
            <person name="de Bruijn I."/>
            <person name="Tripathy S."/>
            <person name="Jiang R."/>
            <person name="Young S.K."/>
            <person name="Zeng Q."/>
            <person name="Gargeya S."/>
            <person name="Fitzgerald M."/>
            <person name="Haas B."/>
            <person name="Abouelleil A."/>
            <person name="Alvarado L."/>
            <person name="Arachchi H.M."/>
            <person name="Berlin A."/>
            <person name="Chapman S.B."/>
            <person name="Goldberg J."/>
            <person name="Griggs A."/>
            <person name="Gujja S."/>
            <person name="Hansen M."/>
            <person name="Howarth C."/>
            <person name="Imamovic A."/>
            <person name="Larimer J."/>
            <person name="McCowen C."/>
            <person name="Montmayeur A."/>
            <person name="Murphy C."/>
            <person name="Neiman D."/>
            <person name="Pearson M."/>
            <person name="Priest M."/>
            <person name="Roberts A."/>
            <person name="Saif S."/>
            <person name="Shea T."/>
            <person name="Sisk P."/>
            <person name="Sykes S."/>
            <person name="Wortman J."/>
            <person name="Nusbaum C."/>
            <person name="Birren B."/>
        </authorList>
    </citation>
    <scope>NUCLEOTIDE SEQUENCE [LARGE SCALE GENOMIC DNA]</scope>
    <source>
        <strain evidence="2 3">VS20</strain>
    </source>
</reference>
<gene>
    <name evidence="2" type="ORF">SDRG_17173</name>
</gene>
<evidence type="ECO:0000259" key="1">
    <source>
        <dbReference type="Pfam" id="PF00652"/>
    </source>
</evidence>
<dbReference type="InterPro" id="IPR035992">
    <property type="entry name" value="Ricin_B-like_lectins"/>
</dbReference>
<feature type="non-terminal residue" evidence="2">
    <location>
        <position position="1"/>
    </location>
</feature>
<sequence>CLDAYQAQNGGGVHVWDCDVSNGNQKWTFDATTGQLRHGTFKGFCLDVQSESGATPYLWTCHDSNDYWFKFQTFKYEAV</sequence>
<dbReference type="InParanoid" id="T0PRW0"/>
<dbReference type="Pfam" id="PF00652">
    <property type="entry name" value="Ricin_B_lectin"/>
    <property type="match status" value="1"/>
</dbReference>
<dbReference type="VEuPathDB" id="FungiDB:SDRG_17173"/>
<dbReference type="Gene3D" id="2.80.10.50">
    <property type="match status" value="1"/>
</dbReference>
<feature type="domain" description="Ricin B lectin" evidence="1">
    <location>
        <begin position="1"/>
        <end position="69"/>
    </location>
</feature>
<organism evidence="2 3">
    <name type="scientific">Saprolegnia diclina (strain VS20)</name>
    <dbReference type="NCBI Taxonomy" id="1156394"/>
    <lineage>
        <taxon>Eukaryota</taxon>
        <taxon>Sar</taxon>
        <taxon>Stramenopiles</taxon>
        <taxon>Oomycota</taxon>
        <taxon>Saprolegniomycetes</taxon>
        <taxon>Saprolegniales</taxon>
        <taxon>Saprolegniaceae</taxon>
        <taxon>Saprolegnia</taxon>
    </lineage>
</organism>
<keyword evidence="3" id="KW-1185">Reference proteome</keyword>
<evidence type="ECO:0000313" key="2">
    <source>
        <dbReference type="EMBL" id="EQC24936.1"/>
    </source>
</evidence>
<accession>T0PRW0</accession>
<protein>
    <recommendedName>
        <fullName evidence="1">Ricin B lectin domain-containing protein</fullName>
    </recommendedName>
</protein>
<dbReference type="SUPFAM" id="SSF50370">
    <property type="entry name" value="Ricin B-like lectins"/>
    <property type="match status" value="1"/>
</dbReference>
<dbReference type="PROSITE" id="PS50231">
    <property type="entry name" value="RICIN_B_LECTIN"/>
    <property type="match status" value="1"/>
</dbReference>
<dbReference type="InterPro" id="IPR000772">
    <property type="entry name" value="Ricin_B_lectin"/>
</dbReference>
<dbReference type="OrthoDB" id="62471at2759"/>